<evidence type="ECO:0000313" key="2">
    <source>
        <dbReference type="EMBL" id="KIK11117.1"/>
    </source>
</evidence>
<feature type="compositionally biased region" description="Basic residues" evidence="1">
    <location>
        <begin position="10"/>
        <end position="20"/>
    </location>
</feature>
<evidence type="ECO:0000256" key="1">
    <source>
        <dbReference type="SAM" id="MobiDB-lite"/>
    </source>
</evidence>
<dbReference type="OrthoDB" id="2689409at2759"/>
<dbReference type="Proteomes" id="UP000054018">
    <property type="component" value="Unassembled WGS sequence"/>
</dbReference>
<reference evidence="3" key="2">
    <citation type="submission" date="2015-01" db="EMBL/GenBank/DDBJ databases">
        <title>Evolutionary Origins and Diversification of the Mycorrhizal Mutualists.</title>
        <authorList>
            <consortium name="DOE Joint Genome Institute"/>
            <consortium name="Mycorrhizal Genomics Consortium"/>
            <person name="Kohler A."/>
            <person name="Kuo A."/>
            <person name="Nagy L.G."/>
            <person name="Floudas D."/>
            <person name="Copeland A."/>
            <person name="Barry K.W."/>
            <person name="Cichocki N."/>
            <person name="Veneault-Fourrey C."/>
            <person name="LaButti K."/>
            <person name="Lindquist E.A."/>
            <person name="Lipzen A."/>
            <person name="Lundell T."/>
            <person name="Morin E."/>
            <person name="Murat C."/>
            <person name="Riley R."/>
            <person name="Ohm R."/>
            <person name="Sun H."/>
            <person name="Tunlid A."/>
            <person name="Henrissat B."/>
            <person name="Grigoriev I.V."/>
            <person name="Hibbett D.S."/>
            <person name="Martin F."/>
        </authorList>
    </citation>
    <scope>NUCLEOTIDE SEQUENCE [LARGE SCALE GENOMIC DNA]</scope>
    <source>
        <strain evidence="3">441</strain>
    </source>
</reference>
<sequence length="239" mass="26888">MDVEDSDKYRKPKRKSHHILTKASEAPNLGPEDGLGTESKLHAHRHGRLPLVAIKKAQELGMCTAREAQAIADEYGKTLASIMAAAGLTMRATWAELIWNMHQAWYAGTNPKTSDENMKDYYCHQMRHYESHKDKEEFPDLWVEIHKFWSESISSTKDVSSKAMVGQLMTCRDSFTQAAQTWCNVENIHVFGCVIDSGNDKAAHQAQGIFSGSSLCTQLAGKRQTDITRLLDYLTTIIK</sequence>
<gene>
    <name evidence="2" type="ORF">PISMIDRAFT_123268</name>
</gene>
<protein>
    <submittedName>
        <fullName evidence="2">Uncharacterized protein</fullName>
    </submittedName>
</protein>
<keyword evidence="3" id="KW-1185">Reference proteome</keyword>
<reference evidence="2 3" key="1">
    <citation type="submission" date="2014-04" db="EMBL/GenBank/DDBJ databases">
        <authorList>
            <consortium name="DOE Joint Genome Institute"/>
            <person name="Kuo A."/>
            <person name="Kohler A."/>
            <person name="Costa M.D."/>
            <person name="Nagy L.G."/>
            <person name="Floudas D."/>
            <person name="Copeland A."/>
            <person name="Barry K.W."/>
            <person name="Cichocki N."/>
            <person name="Veneault-Fourrey C."/>
            <person name="LaButti K."/>
            <person name="Lindquist E.A."/>
            <person name="Lipzen A."/>
            <person name="Lundell T."/>
            <person name="Morin E."/>
            <person name="Murat C."/>
            <person name="Sun H."/>
            <person name="Tunlid A."/>
            <person name="Henrissat B."/>
            <person name="Grigoriev I.V."/>
            <person name="Hibbett D.S."/>
            <person name="Martin F."/>
            <person name="Nordberg H.P."/>
            <person name="Cantor M.N."/>
            <person name="Hua S.X."/>
        </authorList>
    </citation>
    <scope>NUCLEOTIDE SEQUENCE [LARGE SCALE GENOMIC DNA]</scope>
    <source>
        <strain evidence="2 3">441</strain>
    </source>
</reference>
<dbReference type="AlphaFoldDB" id="A0A0C9YLC6"/>
<name>A0A0C9YLC6_9AGAM</name>
<dbReference type="EMBL" id="KN834297">
    <property type="protein sequence ID" value="KIK11117.1"/>
    <property type="molecule type" value="Genomic_DNA"/>
</dbReference>
<dbReference type="HOGENOM" id="CLU_086114_0_0_1"/>
<feature type="region of interest" description="Disordered" evidence="1">
    <location>
        <begin position="1"/>
        <end position="42"/>
    </location>
</feature>
<proteinExistence type="predicted"/>
<accession>A0A0C9YLC6</accession>
<evidence type="ECO:0000313" key="3">
    <source>
        <dbReference type="Proteomes" id="UP000054018"/>
    </source>
</evidence>
<organism evidence="2 3">
    <name type="scientific">Pisolithus microcarpus 441</name>
    <dbReference type="NCBI Taxonomy" id="765257"/>
    <lineage>
        <taxon>Eukaryota</taxon>
        <taxon>Fungi</taxon>
        <taxon>Dikarya</taxon>
        <taxon>Basidiomycota</taxon>
        <taxon>Agaricomycotina</taxon>
        <taxon>Agaricomycetes</taxon>
        <taxon>Agaricomycetidae</taxon>
        <taxon>Boletales</taxon>
        <taxon>Sclerodermatineae</taxon>
        <taxon>Pisolithaceae</taxon>
        <taxon>Pisolithus</taxon>
    </lineage>
</organism>